<evidence type="ECO:0000256" key="3">
    <source>
        <dbReference type="ARBA" id="ARBA00022519"/>
    </source>
</evidence>
<evidence type="ECO:0000256" key="5">
    <source>
        <dbReference type="ARBA" id="ARBA00022989"/>
    </source>
</evidence>
<feature type="transmembrane region" description="Helical" evidence="10">
    <location>
        <begin position="135"/>
        <end position="158"/>
    </location>
</feature>
<accession>A0A5M5CB63</accession>
<feature type="transmembrane region" description="Helical" evidence="10">
    <location>
        <begin position="96"/>
        <end position="115"/>
    </location>
</feature>
<evidence type="ECO:0000256" key="10">
    <source>
        <dbReference type="SAM" id="Phobius"/>
    </source>
</evidence>
<keyword evidence="4 10" id="KW-0812">Transmembrane</keyword>
<dbReference type="GO" id="GO:0071470">
    <property type="term" value="P:cellular response to osmotic stress"/>
    <property type="evidence" value="ECO:0007669"/>
    <property type="project" value="InterPro"/>
</dbReference>
<feature type="transmembrane region" description="Helical" evidence="10">
    <location>
        <begin position="196"/>
        <end position="213"/>
    </location>
</feature>
<evidence type="ECO:0000313" key="13">
    <source>
        <dbReference type="Proteomes" id="UP000323717"/>
    </source>
</evidence>
<protein>
    <recommendedName>
        <fullName evidence="8">Mechanosensing system component YbdG</fullName>
    </recommendedName>
    <alternativeName>
        <fullName evidence="9">Mechanosensitive channel homolog YbdG</fullName>
    </alternativeName>
</protein>
<dbReference type="InterPro" id="IPR006685">
    <property type="entry name" value="MscS_channel_2nd"/>
</dbReference>
<dbReference type="PANTHER" id="PTHR30414:SF0">
    <property type="entry name" value="MINICONDUCTANCE MECHANOSENSITIVE CHANNEL YBDG"/>
    <property type="match status" value="1"/>
</dbReference>
<keyword evidence="7 10" id="KW-0472">Membrane</keyword>
<dbReference type="Gene3D" id="2.30.30.60">
    <property type="match status" value="1"/>
</dbReference>
<evidence type="ECO:0000256" key="2">
    <source>
        <dbReference type="ARBA" id="ARBA00022475"/>
    </source>
</evidence>
<dbReference type="InterPro" id="IPR030192">
    <property type="entry name" value="YbdG"/>
</dbReference>
<keyword evidence="6" id="KW-0346">Stress response</keyword>
<dbReference type="SUPFAM" id="SSF50182">
    <property type="entry name" value="Sm-like ribonucleoproteins"/>
    <property type="match status" value="1"/>
</dbReference>
<dbReference type="Pfam" id="PF00924">
    <property type="entry name" value="MS_channel_2nd"/>
    <property type="match status" value="1"/>
</dbReference>
<sequence>MKEVKEVVDTVSVALANGQPEEAGNVVMQEVNHALLSMGVDEAMADKIDNFIILLFIIGIALLANLICRKIILRTVAKLVRQTKATWDDIVFNDKVMVNISRMVAPILIYISIPIAFPEHADSALLDFLRRLCMIYILAVFLRFVSALFTAVYLVYSAREQYKDKPLKGLLQTAQVILFFIGAIIIISILIKQSPVVLLTGLGASAAVLMLVFKDSIMGFVSGIQLSANNMLKVGDWITMPKYGADGTVIEVTLNTVKIRNFDNTITTIPPYLLISDSFQNWQGMQESGGRRVKRSINIDMTSVHFCTPEMLAKYRKIQLLKDYVD</sequence>
<dbReference type="GO" id="GO:0005886">
    <property type="term" value="C:plasma membrane"/>
    <property type="evidence" value="ECO:0007669"/>
    <property type="project" value="UniProtKB-SubCell"/>
</dbReference>
<evidence type="ECO:0000256" key="9">
    <source>
        <dbReference type="ARBA" id="ARBA00093659"/>
    </source>
</evidence>
<keyword evidence="2" id="KW-1003">Cell membrane</keyword>
<feature type="domain" description="Mechanosensitive ion channel MscS" evidence="11">
    <location>
        <begin position="215"/>
        <end position="283"/>
    </location>
</feature>
<evidence type="ECO:0000313" key="12">
    <source>
        <dbReference type="EMBL" id="KAA3952942.1"/>
    </source>
</evidence>
<reference evidence="12 13" key="1">
    <citation type="journal article" date="2019" name="Nat. Med.">
        <title>A library of human gut bacterial isolates paired with longitudinal multiomics data enables mechanistic microbiome research.</title>
        <authorList>
            <person name="Poyet M."/>
            <person name="Groussin M."/>
            <person name="Gibbons S.M."/>
            <person name="Avila-Pacheco J."/>
            <person name="Jiang X."/>
            <person name="Kearney S.M."/>
            <person name="Perrotta A.R."/>
            <person name="Berdy B."/>
            <person name="Zhao S."/>
            <person name="Lieberman T.D."/>
            <person name="Swanson P.K."/>
            <person name="Smith M."/>
            <person name="Roesemann S."/>
            <person name="Alexander J.E."/>
            <person name="Rich S.A."/>
            <person name="Livny J."/>
            <person name="Vlamakis H."/>
            <person name="Clish C."/>
            <person name="Bullock K."/>
            <person name="Deik A."/>
            <person name="Scott J."/>
            <person name="Pierce K.A."/>
            <person name="Xavier R.J."/>
            <person name="Alm E.J."/>
        </authorList>
    </citation>
    <scope>NUCLEOTIDE SEQUENCE [LARGE SCALE GENOMIC DNA]</scope>
    <source>
        <strain evidence="12 13">BIOML-A163</strain>
    </source>
</reference>
<evidence type="ECO:0000256" key="1">
    <source>
        <dbReference type="ARBA" id="ARBA00004429"/>
    </source>
</evidence>
<dbReference type="GO" id="GO:0008381">
    <property type="term" value="F:mechanosensitive monoatomic ion channel activity"/>
    <property type="evidence" value="ECO:0007669"/>
    <property type="project" value="InterPro"/>
</dbReference>
<dbReference type="FunFam" id="2.30.30.60:FF:000002">
    <property type="entry name" value="Mechanosensitive ion channel family protein"/>
    <property type="match status" value="1"/>
</dbReference>
<keyword evidence="5 10" id="KW-1133">Transmembrane helix</keyword>
<feature type="non-terminal residue" evidence="12">
    <location>
        <position position="326"/>
    </location>
</feature>
<dbReference type="AlphaFoldDB" id="A0A5M5CB63"/>
<comment type="subcellular location">
    <subcellularLocation>
        <location evidence="1">Cell inner membrane</location>
        <topology evidence="1">Multi-pass membrane protein</topology>
    </subcellularLocation>
</comment>
<dbReference type="InterPro" id="IPR023408">
    <property type="entry name" value="MscS_beta-dom_sf"/>
</dbReference>
<name>A0A5M5CB63_BACOV</name>
<dbReference type="Proteomes" id="UP000323717">
    <property type="component" value="Unassembled WGS sequence"/>
</dbReference>
<organism evidence="12 13">
    <name type="scientific">Bacteroides ovatus</name>
    <dbReference type="NCBI Taxonomy" id="28116"/>
    <lineage>
        <taxon>Bacteria</taxon>
        <taxon>Pseudomonadati</taxon>
        <taxon>Bacteroidota</taxon>
        <taxon>Bacteroidia</taxon>
        <taxon>Bacteroidales</taxon>
        <taxon>Bacteroidaceae</taxon>
        <taxon>Bacteroides</taxon>
    </lineage>
</organism>
<dbReference type="PANTHER" id="PTHR30414">
    <property type="entry name" value="MINICONDUCTANCE MECHANOSENSITIVE CHANNEL YBDG"/>
    <property type="match status" value="1"/>
</dbReference>
<gene>
    <name evidence="12" type="ORF">F3D71_07620</name>
</gene>
<feature type="transmembrane region" description="Helical" evidence="10">
    <location>
        <begin position="170"/>
        <end position="190"/>
    </location>
</feature>
<keyword evidence="3" id="KW-0997">Cell inner membrane</keyword>
<proteinExistence type="predicted"/>
<evidence type="ECO:0000256" key="6">
    <source>
        <dbReference type="ARBA" id="ARBA00023016"/>
    </source>
</evidence>
<evidence type="ECO:0000256" key="4">
    <source>
        <dbReference type="ARBA" id="ARBA00022692"/>
    </source>
</evidence>
<dbReference type="InterPro" id="IPR010920">
    <property type="entry name" value="LSM_dom_sf"/>
</dbReference>
<feature type="transmembrane region" description="Helical" evidence="10">
    <location>
        <begin position="51"/>
        <end position="68"/>
    </location>
</feature>
<evidence type="ECO:0000256" key="7">
    <source>
        <dbReference type="ARBA" id="ARBA00023136"/>
    </source>
</evidence>
<evidence type="ECO:0000259" key="11">
    <source>
        <dbReference type="Pfam" id="PF00924"/>
    </source>
</evidence>
<dbReference type="EMBL" id="VWLE01000073">
    <property type="protein sequence ID" value="KAA3952942.1"/>
    <property type="molecule type" value="Genomic_DNA"/>
</dbReference>
<comment type="caution">
    <text evidence="12">The sequence shown here is derived from an EMBL/GenBank/DDBJ whole genome shotgun (WGS) entry which is preliminary data.</text>
</comment>
<evidence type="ECO:0000256" key="8">
    <source>
        <dbReference type="ARBA" id="ARBA00093630"/>
    </source>
</evidence>